<keyword evidence="2" id="KW-1185">Reference proteome</keyword>
<sequence>MRHMIQLRRPEAALGEPQEERVELEIGDFDLYGRHHEVRSATAEVSVTRLAQGVYLDLTVLCEIRTLCDRTLEPTVFEARFGDSEYVSRPNDPELYIRDWELDLQEYAERILPTEIPMQVFAPGTEPVGRDRDEDEIDPRWRGLRDIAAGF</sequence>
<proteinExistence type="predicted"/>
<comment type="caution">
    <text evidence="1">The sequence shown here is derived from an EMBL/GenBank/DDBJ whole genome shotgun (WGS) entry which is preliminary data.</text>
</comment>
<evidence type="ECO:0000313" key="1">
    <source>
        <dbReference type="EMBL" id="TCJ16660.1"/>
    </source>
</evidence>
<accession>A0A4R1BHD7</accession>
<name>A0A4R1BHD7_9ACTN</name>
<protein>
    <recommendedName>
        <fullName evidence="3">DUF177 domain-containing protein</fullName>
    </recommendedName>
</protein>
<gene>
    <name evidence="1" type="ORF">E0L93_07950</name>
</gene>
<dbReference type="RefSeq" id="WP_132690719.1">
    <property type="nucleotide sequence ID" value="NZ_SKBU01000015.1"/>
</dbReference>
<dbReference type="OrthoDB" id="9790372at2"/>
<reference evidence="1 2" key="1">
    <citation type="submission" date="2019-03" db="EMBL/GenBank/DDBJ databases">
        <title>Whole genome sequence of a novel Rubrobacter taiwanensis strain, isolated from Yellowstone National Park.</title>
        <authorList>
            <person name="Freed S."/>
            <person name="Ramaley R.F."/>
            <person name="Kyndt J.A."/>
        </authorList>
    </citation>
    <scope>NUCLEOTIDE SEQUENCE [LARGE SCALE GENOMIC DNA]</scope>
    <source>
        <strain evidence="1 2">Yellowstone</strain>
    </source>
</reference>
<dbReference type="Proteomes" id="UP000295244">
    <property type="component" value="Unassembled WGS sequence"/>
</dbReference>
<evidence type="ECO:0008006" key="3">
    <source>
        <dbReference type="Google" id="ProtNLM"/>
    </source>
</evidence>
<dbReference type="AlphaFoldDB" id="A0A4R1BHD7"/>
<organism evidence="1 2">
    <name type="scientific">Rubrobacter taiwanensis</name>
    <dbReference type="NCBI Taxonomy" id="185139"/>
    <lineage>
        <taxon>Bacteria</taxon>
        <taxon>Bacillati</taxon>
        <taxon>Actinomycetota</taxon>
        <taxon>Rubrobacteria</taxon>
        <taxon>Rubrobacterales</taxon>
        <taxon>Rubrobacteraceae</taxon>
        <taxon>Rubrobacter</taxon>
    </lineage>
</organism>
<evidence type="ECO:0000313" key="2">
    <source>
        <dbReference type="Proteomes" id="UP000295244"/>
    </source>
</evidence>
<dbReference type="EMBL" id="SKBU01000015">
    <property type="protein sequence ID" value="TCJ16660.1"/>
    <property type="molecule type" value="Genomic_DNA"/>
</dbReference>